<evidence type="ECO:0000313" key="4">
    <source>
        <dbReference type="WBParaSite" id="MBELARI_LOCUS8987"/>
    </source>
</evidence>
<dbReference type="CDD" id="cd05380">
    <property type="entry name" value="CAP_euk"/>
    <property type="match status" value="1"/>
</dbReference>
<protein>
    <recommendedName>
        <fullName evidence="2">SCP domain-containing protein</fullName>
    </recommendedName>
</protein>
<proteinExistence type="predicted"/>
<accession>A0AAF3FP73</accession>
<dbReference type="Proteomes" id="UP000887575">
    <property type="component" value="Unassembled WGS sequence"/>
</dbReference>
<name>A0AAF3FP73_9BILA</name>
<dbReference type="Gene3D" id="3.40.33.10">
    <property type="entry name" value="CAP"/>
    <property type="match status" value="1"/>
</dbReference>
<keyword evidence="3" id="KW-1185">Reference proteome</keyword>
<evidence type="ECO:0000313" key="3">
    <source>
        <dbReference type="Proteomes" id="UP000887575"/>
    </source>
</evidence>
<feature type="domain" description="SCP" evidence="2">
    <location>
        <begin position="71"/>
        <end position="192"/>
    </location>
</feature>
<dbReference type="InterPro" id="IPR035940">
    <property type="entry name" value="CAP_sf"/>
</dbReference>
<reference evidence="4" key="1">
    <citation type="submission" date="2024-02" db="UniProtKB">
        <authorList>
            <consortium name="WormBaseParasite"/>
        </authorList>
    </citation>
    <scope>IDENTIFICATION</scope>
</reference>
<feature type="signal peptide" evidence="1">
    <location>
        <begin position="1"/>
        <end position="16"/>
    </location>
</feature>
<dbReference type="WBParaSite" id="MBELARI_LOCUS8987">
    <property type="protein sequence ID" value="MBELARI_LOCUS8987"/>
    <property type="gene ID" value="MBELARI_LOCUS8987"/>
</dbReference>
<evidence type="ECO:0000259" key="2">
    <source>
        <dbReference type="Pfam" id="PF00188"/>
    </source>
</evidence>
<dbReference type="Pfam" id="PF00188">
    <property type="entry name" value="CAP"/>
    <property type="match status" value="1"/>
</dbReference>
<evidence type="ECO:0000256" key="1">
    <source>
        <dbReference type="SAM" id="SignalP"/>
    </source>
</evidence>
<dbReference type="SUPFAM" id="SSF55797">
    <property type="entry name" value="PR-1-like"/>
    <property type="match status" value="1"/>
</dbReference>
<feature type="chain" id="PRO_5041901295" description="SCP domain-containing protein" evidence="1">
    <location>
        <begin position="17"/>
        <end position="238"/>
    </location>
</feature>
<sequence>MRTLIALLVFIGVATGAAVVYSGTTRTYVLNKFIGHRSKVAKGQQQWHDYEAEYDYQWGGGPKPPVEYYPPAKKMYSLQWNASLATAAANRLNTLSGNQMTGTVPSNVGEITHGVLYGIAPNTLTAQAMFDAAWSSSWGNYLNSFGLPSMAYQPNSGNSYYNFNYQIISGQTTQIGCAYINMTNNQYATVCHMYPRALGAGVSVYVAGTTLATACTQCPNATAPCNSVNKLCVIKASG</sequence>
<dbReference type="InterPro" id="IPR014044">
    <property type="entry name" value="CAP_dom"/>
</dbReference>
<organism evidence="3 4">
    <name type="scientific">Mesorhabditis belari</name>
    <dbReference type="NCBI Taxonomy" id="2138241"/>
    <lineage>
        <taxon>Eukaryota</taxon>
        <taxon>Metazoa</taxon>
        <taxon>Ecdysozoa</taxon>
        <taxon>Nematoda</taxon>
        <taxon>Chromadorea</taxon>
        <taxon>Rhabditida</taxon>
        <taxon>Rhabditina</taxon>
        <taxon>Rhabditomorpha</taxon>
        <taxon>Rhabditoidea</taxon>
        <taxon>Rhabditidae</taxon>
        <taxon>Mesorhabditinae</taxon>
        <taxon>Mesorhabditis</taxon>
    </lineage>
</organism>
<keyword evidence="1" id="KW-0732">Signal</keyword>
<dbReference type="AlphaFoldDB" id="A0AAF3FP73"/>